<dbReference type="RefSeq" id="WP_238807772.1">
    <property type="nucleotide sequence ID" value="NZ_CAKLPY010000002.1"/>
</dbReference>
<evidence type="ECO:0000313" key="3">
    <source>
        <dbReference type="Proteomes" id="UP000837932"/>
    </source>
</evidence>
<name>A0ABM9AT59_9BACT</name>
<reference evidence="2" key="1">
    <citation type="submission" date="2021-12" db="EMBL/GenBank/DDBJ databases">
        <authorList>
            <person name="Rodrigo-Torres L."/>
            <person name="Arahal R. D."/>
            <person name="Lucena T."/>
        </authorList>
    </citation>
    <scope>NUCLEOTIDE SEQUENCE</scope>
    <source>
        <strain evidence="2">CECT 8858</strain>
    </source>
</reference>
<comment type="caution">
    <text evidence="2">The sequence shown here is derived from an EMBL/GenBank/DDBJ whole genome shotgun (WGS) entry which is preliminary data.</text>
</comment>
<proteinExistence type="predicted"/>
<evidence type="ECO:0000256" key="1">
    <source>
        <dbReference type="ARBA" id="ARBA00023118"/>
    </source>
</evidence>
<dbReference type="InterPro" id="IPR021124">
    <property type="entry name" value="CRISPR-assoc_prot_Cas5"/>
</dbReference>
<keyword evidence="1" id="KW-0051">Antiviral defense</keyword>
<evidence type="ECO:0008006" key="4">
    <source>
        <dbReference type="Google" id="ProtNLM"/>
    </source>
</evidence>
<keyword evidence="3" id="KW-1185">Reference proteome</keyword>
<gene>
    <name evidence="2" type="ORF">EMA8858_03315</name>
</gene>
<dbReference type="Gene3D" id="3.30.70.2660">
    <property type="match status" value="1"/>
</dbReference>
<sequence length="266" mass="30165">MEIIQFDISGKFAHFRKYYANNTALTYSLPPRTTVMGILAAILGRSRDSYYEEFSSDKILIGIAIRTPIKKNFHRLNLLSVKSLGDFKKSFESDFRGMAGNSIQTPFEVVTGLDLQKDDVCYRIFVACNTTGKETFQALKGALLDNNQVYAVTLGTANFNAFINRIVCYEDIQVTEKQADKEFFEFDSAVNSELVDEISFEKDEKLMSFIEEELLPADFVANNNRELSKMNRVLYTTAGLPLKVKVSGKVFILKNQLVTQTIQFLD</sequence>
<accession>A0ABM9AT59</accession>
<dbReference type="InterPro" id="IPR013422">
    <property type="entry name" value="CRISPR-assoc_prot_Cas5_N"/>
</dbReference>
<evidence type="ECO:0000313" key="2">
    <source>
        <dbReference type="EMBL" id="CAH0997178.1"/>
    </source>
</evidence>
<protein>
    <recommendedName>
        <fullName evidence="4">CRISPR-associated protein Cas5</fullName>
    </recommendedName>
</protein>
<dbReference type="Pfam" id="PF09704">
    <property type="entry name" value="Cas_Cas5d"/>
    <property type="match status" value="1"/>
</dbReference>
<organism evidence="2 3">
    <name type="scientific">Emticicia aquatica</name>
    <dbReference type="NCBI Taxonomy" id="1681835"/>
    <lineage>
        <taxon>Bacteria</taxon>
        <taxon>Pseudomonadati</taxon>
        <taxon>Bacteroidota</taxon>
        <taxon>Cytophagia</taxon>
        <taxon>Cytophagales</taxon>
        <taxon>Leadbetterellaceae</taxon>
        <taxon>Emticicia</taxon>
    </lineage>
</organism>
<dbReference type="EMBL" id="CAKLPY010000002">
    <property type="protein sequence ID" value="CAH0997178.1"/>
    <property type="molecule type" value="Genomic_DNA"/>
</dbReference>
<dbReference type="NCBIfam" id="TIGR02593">
    <property type="entry name" value="CRISPR_cas5"/>
    <property type="match status" value="1"/>
</dbReference>
<dbReference type="Proteomes" id="UP000837932">
    <property type="component" value="Unassembled WGS sequence"/>
</dbReference>